<dbReference type="Proteomes" id="UP000198740">
    <property type="component" value="Unassembled WGS sequence"/>
</dbReference>
<keyword evidence="5" id="KW-1185">Reference proteome</keyword>
<dbReference type="Proteomes" id="UP000317267">
    <property type="component" value="Unassembled WGS sequence"/>
</dbReference>
<reference evidence="3 5" key="1">
    <citation type="submission" date="2016-10" db="EMBL/GenBank/DDBJ databases">
        <authorList>
            <person name="Varghese N."/>
            <person name="Submissions S."/>
        </authorList>
    </citation>
    <scope>NUCLEOTIDE SEQUENCE [LARGE SCALE GENOMIC DNA]</scope>
    <source>
        <strain evidence="3 5">BS2976</strain>
    </source>
</reference>
<dbReference type="AlphaFoldDB" id="A0A1H1IKB6"/>
<dbReference type="InterPro" id="IPR011009">
    <property type="entry name" value="Kinase-like_dom_sf"/>
</dbReference>
<dbReference type="EMBL" id="VFES01000012">
    <property type="protein sequence ID" value="TWR64380.1"/>
    <property type="molecule type" value="Genomic_DNA"/>
</dbReference>
<dbReference type="Pfam" id="PF22303">
    <property type="entry name" value="OspG_kinase"/>
    <property type="match status" value="1"/>
</dbReference>
<dbReference type="InterPro" id="IPR054466">
    <property type="entry name" value="OspG_kinase"/>
</dbReference>
<evidence type="ECO:0000313" key="5">
    <source>
        <dbReference type="Proteomes" id="UP000198740"/>
    </source>
</evidence>
<evidence type="ECO:0000313" key="3">
    <source>
        <dbReference type="EMBL" id="SDR38080.1"/>
    </source>
</evidence>
<name>A0A1H1IKB6_9PSED</name>
<dbReference type="OrthoDB" id="6740126at2"/>
<gene>
    <name evidence="4" type="ORF">FIV39_19540</name>
    <name evidence="3" type="ORF">SAMN04490186_5827</name>
</gene>
<organism evidence="4 6">
    <name type="scientific">Pseudomonas grimontii</name>
    <dbReference type="NCBI Taxonomy" id="129847"/>
    <lineage>
        <taxon>Bacteria</taxon>
        <taxon>Pseudomonadati</taxon>
        <taxon>Pseudomonadota</taxon>
        <taxon>Gammaproteobacteria</taxon>
        <taxon>Pseudomonadales</taxon>
        <taxon>Pseudomonadaceae</taxon>
        <taxon>Pseudomonas</taxon>
    </lineage>
</organism>
<accession>A0A1H1IKB6</accession>
<dbReference type="SUPFAM" id="SSF56112">
    <property type="entry name" value="Protein kinase-like (PK-like)"/>
    <property type="match status" value="1"/>
</dbReference>
<dbReference type="Gene3D" id="3.30.200.20">
    <property type="entry name" value="Phosphorylase Kinase, domain 1"/>
    <property type="match status" value="1"/>
</dbReference>
<protein>
    <recommendedName>
        <fullName evidence="2">Kinase OspG kinase domain-containing protein</fullName>
    </recommendedName>
</protein>
<feature type="region of interest" description="Disordered" evidence="1">
    <location>
        <begin position="657"/>
        <end position="679"/>
    </location>
</feature>
<dbReference type="Gene3D" id="1.10.510.10">
    <property type="entry name" value="Transferase(Phosphotransferase) domain 1"/>
    <property type="match status" value="1"/>
</dbReference>
<dbReference type="EMBL" id="FNKM01000002">
    <property type="protein sequence ID" value="SDR38080.1"/>
    <property type="molecule type" value="Genomic_DNA"/>
</dbReference>
<comment type="caution">
    <text evidence="4">The sequence shown here is derived from an EMBL/GenBank/DDBJ whole genome shotgun (WGS) entry which is preliminary data.</text>
</comment>
<feature type="compositionally biased region" description="Polar residues" evidence="1">
    <location>
        <begin position="669"/>
        <end position="679"/>
    </location>
</feature>
<evidence type="ECO:0000259" key="2">
    <source>
        <dbReference type="Pfam" id="PF22303"/>
    </source>
</evidence>
<evidence type="ECO:0000256" key="1">
    <source>
        <dbReference type="SAM" id="MobiDB-lite"/>
    </source>
</evidence>
<evidence type="ECO:0000313" key="6">
    <source>
        <dbReference type="Proteomes" id="UP000317267"/>
    </source>
</evidence>
<evidence type="ECO:0000313" key="4">
    <source>
        <dbReference type="EMBL" id="TWR64380.1"/>
    </source>
</evidence>
<dbReference type="RefSeq" id="WP_090407855.1">
    <property type="nucleotide sequence ID" value="NZ_FNKM01000002.1"/>
</dbReference>
<sequence>MTTLALPAIHPRSIPLSNIPMASANPPPETVADAADTPVLAQSSALKIALGDRCNQRMLADKLQYITRQILDQPLPGESLSMARARTLMQTALAAQLKSTLMYVCEDSSYSPLQPLPVNRLISLEAFILGSGLQVPTTLEALLDLTETVSRQAQVHPLGNLSGGLSWPLPMPAQDQKALVDLLHSNTSAVPGLPLIEGGTGALGYLISGSSVSQADLENPVAAMEKLLGSAKAAALEQAIQTRLNGIVTDGGGNDYVMTAIQLGLDPESQAAPAHHSVAGFDLAHNRHWGQPASVVVEGLGKHLIEKGRANAQTANLAAYLLLARTAPEYLVKDIPASVTYGSVLWAQLVMSVARIEAQTPGRTLAMGYGEILLAAEKLNTDEAVSQPSSYQALRDWGVVNGLLATAEEAPSARDMERVRTAYNSQLSSLKSTSTLLQTAIPSRKAMALARLEEAFPDLDPRLFEVRSIQKARLRKGRPGLHPGARSMLDIVMEGGSLGAEDHWVSNDKRIPVNTFCNLFRMGKLEVATAFRAAYDTAINAHEQGQQGRVKQLIATLPLEDRKNLEFGKLEFFHTNQYKIAVDLLTPPALHVRGHTLEVKATRDGQVNLYTIDTRRGVIEKENFLIRRRTEPYTANKLETRDANILSRTVLFEPDKDEHAQRFKERSTETGQPDSFNSGRSQAIADVFVKSLDLKNDDLLNEARGVTSFDQEHARNEAIYTFFLNLIPLRSAIVNFQQGNVGQGIFDLALDVVGLVTLGAGKAAQAGKVLGKALSSAGHVAKAARFVGATVVEAFNPLSGMGDLLAGGGRLAASGARYSAAKVAQQFNQLRGSAGSYDLLKAASKQYEDAATGVFKVAGEPIEGGAVLHHGKWYAFDTHTMRPYGRPLEDFVPGARAVDGELSNRLFDQFKVPESRIAGLSRNSQGVYVAADGHLSHIRNIDSAGNASIYEVRQVTRIADGKVQARVYHNNRQTSLLLEHIQGDQWRRLGVRGGHPVSVKADLGPQIGQGSEGVVYASLDGKSAYKDLGPTRLTTAEGHIDMAVVNMNKYYGDGFAVVMVEDGRKYIKMGRIDGVDLSTLEKKSLPPSAQLLIDEAVARMEAKDIFHNDPQLKNFMYSKKDNKVYPVDMDGLPGEFMVPVVKRVYDRQIGELRAAFSELIAREA</sequence>
<feature type="compositionally biased region" description="Basic and acidic residues" evidence="1">
    <location>
        <begin position="657"/>
        <end position="668"/>
    </location>
</feature>
<reference evidence="4 6" key="2">
    <citation type="submission" date="2019-06" db="EMBL/GenBank/DDBJ databases">
        <title>Pseudomonas bimorpha sp. nov. isolated from bovine raw milk and skim milk concentrate.</title>
        <authorList>
            <person name="Hofmann K."/>
            <person name="Huptas C."/>
            <person name="Doll E."/>
            <person name="Scherer S."/>
            <person name="Wenning M."/>
        </authorList>
    </citation>
    <scope>NUCLEOTIDE SEQUENCE [LARGE SCALE GENOMIC DNA]</scope>
    <source>
        <strain evidence="4 6">DSM 17515</strain>
    </source>
</reference>
<feature type="domain" description="Kinase OspG kinase" evidence="2">
    <location>
        <begin position="1041"/>
        <end position="1132"/>
    </location>
</feature>
<proteinExistence type="predicted"/>